<proteinExistence type="predicted"/>
<dbReference type="STRING" id="2060905.A0A2B7WJ59"/>
<reference evidence="2 3" key="1">
    <citation type="submission" date="2017-10" db="EMBL/GenBank/DDBJ databases">
        <title>Comparative genomics in systemic dimorphic fungi from Ajellomycetaceae.</title>
        <authorList>
            <person name="Munoz J.F."/>
            <person name="Mcewen J.G."/>
            <person name="Clay O.K."/>
            <person name="Cuomo C.A."/>
        </authorList>
    </citation>
    <scope>NUCLEOTIDE SEQUENCE [LARGE SCALE GENOMIC DNA]</scope>
    <source>
        <strain evidence="2 3">UAMH130</strain>
    </source>
</reference>
<organism evidence="2 3">
    <name type="scientific">Blastomyces parvus</name>
    <dbReference type="NCBI Taxonomy" id="2060905"/>
    <lineage>
        <taxon>Eukaryota</taxon>
        <taxon>Fungi</taxon>
        <taxon>Dikarya</taxon>
        <taxon>Ascomycota</taxon>
        <taxon>Pezizomycotina</taxon>
        <taxon>Eurotiomycetes</taxon>
        <taxon>Eurotiomycetidae</taxon>
        <taxon>Onygenales</taxon>
        <taxon>Ajellomycetaceae</taxon>
        <taxon>Blastomyces</taxon>
    </lineage>
</organism>
<feature type="compositionally biased region" description="Polar residues" evidence="1">
    <location>
        <begin position="545"/>
        <end position="573"/>
    </location>
</feature>
<dbReference type="EMBL" id="PDNC01000102">
    <property type="protein sequence ID" value="PGG99403.1"/>
    <property type="molecule type" value="Genomic_DNA"/>
</dbReference>
<feature type="region of interest" description="Disordered" evidence="1">
    <location>
        <begin position="1"/>
        <end position="20"/>
    </location>
</feature>
<feature type="compositionally biased region" description="Low complexity" evidence="1">
    <location>
        <begin position="332"/>
        <end position="343"/>
    </location>
</feature>
<dbReference type="AlphaFoldDB" id="A0A2B7WJ59"/>
<gene>
    <name evidence="2" type="ORF">GX51_06337</name>
</gene>
<evidence type="ECO:0000256" key="1">
    <source>
        <dbReference type="SAM" id="MobiDB-lite"/>
    </source>
</evidence>
<protein>
    <submittedName>
        <fullName evidence="2">Uncharacterized protein</fullName>
    </submittedName>
</protein>
<keyword evidence="3" id="KW-1185">Reference proteome</keyword>
<evidence type="ECO:0000313" key="3">
    <source>
        <dbReference type="Proteomes" id="UP000224080"/>
    </source>
</evidence>
<feature type="region of interest" description="Disordered" evidence="1">
    <location>
        <begin position="297"/>
        <end position="359"/>
    </location>
</feature>
<feature type="region of interest" description="Disordered" evidence="1">
    <location>
        <begin position="373"/>
        <end position="395"/>
    </location>
</feature>
<name>A0A2B7WJ59_9EURO</name>
<feature type="compositionally biased region" description="Polar residues" evidence="1">
    <location>
        <begin position="599"/>
        <end position="614"/>
    </location>
</feature>
<dbReference type="OrthoDB" id="4207369at2759"/>
<accession>A0A2B7WJ59</accession>
<dbReference type="Proteomes" id="UP000224080">
    <property type="component" value="Unassembled WGS sequence"/>
</dbReference>
<evidence type="ECO:0000313" key="2">
    <source>
        <dbReference type="EMBL" id="PGG99403.1"/>
    </source>
</evidence>
<feature type="region of interest" description="Disordered" evidence="1">
    <location>
        <begin position="520"/>
        <end position="624"/>
    </location>
</feature>
<sequence length="679" mass="75884">MEPSFLPSPNRRRSRRLSSTDRFKFTPKAVSKKAPRLWDRKPMTPFNSRSRSHKVWKRFLASSFDDVGGYGADHDAFFTEINSSSTLRGVLRGVKRRCTAACVGVERGRSFLETKWEMEDMGARKRKCVPRMEVCECEIIEDPCIIPDADDIKQHNHTEGVEQKSADQNELGLNLLGGQHDSTSAVSRQAHENELWDPENPAKLDEQSLDAYPSVMRESTGMLDLENLEPGDQAAPNLLLDAENTNLATAKIEKAAEEAVVPSTIPPSRLLYPTLQGDDVDFLTDFLSQAQAKRAAKSTLASKESENANGEGPARSPTPRARRVLEDLDKNSPSSPRQQVSPSKLRQVPTSPSPKPPLAIDHELEIDNEEQAQSIRSETEEDLQQPRAGTPWRRSTRKIVPRTERYTPTVPNQIPVRRSNGTEFVFLQRSEEQQRSLTTKANTRRNKGDAQFPCFVLEAINSKEYEPFGVNNEETRDPVSPKKSHRKRIRIVKKVTWDDEHLVRYEGELYNNDEQNGEISKENYSLKPAISQAAKRERKKRKDQGLNNSTTSKSSQPPASTHSDPQPAKSPTATKRVPRLGFSDARSTNHNDNGLAARPTTSTRNAEKLTSSHPGTPIPRKKLAPKSPKTIVFKVSDDRTPKTAGLSTVVATRSSVPTTRAAARKFGGSCLPRHTRTNV</sequence>
<comment type="caution">
    <text evidence="2">The sequence shown here is derived from an EMBL/GenBank/DDBJ whole genome shotgun (WGS) entry which is preliminary data.</text>
</comment>